<comment type="caution">
    <text evidence="2">The sequence shown here is derived from an EMBL/GenBank/DDBJ whole genome shotgun (WGS) entry which is preliminary data.</text>
</comment>
<accession>A0ABD1MP44</accession>
<feature type="domain" description="RPW8" evidence="1">
    <location>
        <begin position="1"/>
        <end position="149"/>
    </location>
</feature>
<gene>
    <name evidence="2" type="ORF">Fmac_012035</name>
</gene>
<dbReference type="AlphaFoldDB" id="A0ABD1MP44"/>
<reference evidence="2 3" key="1">
    <citation type="submission" date="2024-08" db="EMBL/GenBank/DDBJ databases">
        <title>Insights into the chromosomal genome structure of Flemingia macrophylla.</title>
        <authorList>
            <person name="Ding Y."/>
            <person name="Zhao Y."/>
            <person name="Bi W."/>
            <person name="Wu M."/>
            <person name="Zhao G."/>
            <person name="Gong Y."/>
            <person name="Li W."/>
            <person name="Zhang P."/>
        </authorList>
    </citation>
    <scope>NUCLEOTIDE SEQUENCE [LARGE SCALE GENOMIC DNA]</scope>
    <source>
        <strain evidence="2">DYQJB</strain>
        <tissue evidence="2">Leaf</tissue>
    </source>
</reference>
<evidence type="ECO:0000313" key="2">
    <source>
        <dbReference type="EMBL" id="KAL2337589.1"/>
    </source>
</evidence>
<organism evidence="2 3">
    <name type="scientific">Flemingia macrophylla</name>
    <dbReference type="NCBI Taxonomy" id="520843"/>
    <lineage>
        <taxon>Eukaryota</taxon>
        <taxon>Viridiplantae</taxon>
        <taxon>Streptophyta</taxon>
        <taxon>Embryophyta</taxon>
        <taxon>Tracheophyta</taxon>
        <taxon>Spermatophyta</taxon>
        <taxon>Magnoliopsida</taxon>
        <taxon>eudicotyledons</taxon>
        <taxon>Gunneridae</taxon>
        <taxon>Pentapetalae</taxon>
        <taxon>rosids</taxon>
        <taxon>fabids</taxon>
        <taxon>Fabales</taxon>
        <taxon>Fabaceae</taxon>
        <taxon>Papilionoideae</taxon>
        <taxon>50 kb inversion clade</taxon>
        <taxon>NPAAA clade</taxon>
        <taxon>indigoferoid/millettioid clade</taxon>
        <taxon>Phaseoleae</taxon>
        <taxon>Flemingia</taxon>
    </lineage>
</organism>
<dbReference type="Pfam" id="PF05659">
    <property type="entry name" value="RPW8"/>
    <property type="match status" value="1"/>
</dbReference>
<proteinExistence type="predicted"/>
<evidence type="ECO:0000259" key="1">
    <source>
        <dbReference type="PROSITE" id="PS51153"/>
    </source>
</evidence>
<name>A0ABD1MP44_9FABA</name>
<dbReference type="Proteomes" id="UP001603857">
    <property type="component" value="Unassembled WGS sequence"/>
</dbReference>
<keyword evidence="3" id="KW-1185">Reference proteome</keyword>
<dbReference type="PROSITE" id="PS51153">
    <property type="entry name" value="RPW8"/>
    <property type="match status" value="1"/>
</dbReference>
<dbReference type="EMBL" id="JBGMDY010000004">
    <property type="protein sequence ID" value="KAL2337589.1"/>
    <property type="molecule type" value="Genomic_DNA"/>
</dbReference>
<protein>
    <recommendedName>
        <fullName evidence="1">RPW8 domain-containing protein</fullName>
    </recommendedName>
</protein>
<sequence length="164" mass="18674">MAEVGGAALGAAFGELLNTVLEWKNNAIMFKSTLVNLQSILKELDPIIKEIAQQNNDLGRPKEELESLISEMEKGSKLISKCSQIHKLNYFAKLRYQKKLKALLDSLHMFFMVRMLAQLVRDQKETLLNIRRMPLVFERIEDTTSLDDTEINDSIESAMEISSV</sequence>
<evidence type="ECO:0000313" key="3">
    <source>
        <dbReference type="Proteomes" id="UP001603857"/>
    </source>
</evidence>
<dbReference type="InterPro" id="IPR008808">
    <property type="entry name" value="Powdery_mildew-R_dom"/>
</dbReference>